<dbReference type="RefSeq" id="WP_155446070.1">
    <property type="nucleotide sequence ID" value="NZ_JAOQNR010000010.1"/>
</dbReference>
<name>A0A6N8DRD4_RHOAC</name>
<reference evidence="1 2" key="1">
    <citation type="submission" date="2019-11" db="EMBL/GenBank/DDBJ databases">
        <title>Whole-genome sequence of a Rhodoblastus acidophilus DSM 142.</title>
        <authorList>
            <person name="Kyndt J.A."/>
            <person name="Meyer T.E."/>
        </authorList>
    </citation>
    <scope>NUCLEOTIDE SEQUENCE [LARGE SCALE GENOMIC DNA]</scope>
    <source>
        <strain evidence="1 2">DSM 142</strain>
    </source>
</reference>
<organism evidence="1 2">
    <name type="scientific">Rhodoblastus acidophilus</name>
    <name type="common">Rhodopseudomonas acidophila</name>
    <dbReference type="NCBI Taxonomy" id="1074"/>
    <lineage>
        <taxon>Bacteria</taxon>
        <taxon>Pseudomonadati</taxon>
        <taxon>Pseudomonadota</taxon>
        <taxon>Alphaproteobacteria</taxon>
        <taxon>Hyphomicrobiales</taxon>
        <taxon>Rhodoblastaceae</taxon>
        <taxon>Rhodoblastus</taxon>
    </lineage>
</organism>
<dbReference type="PROSITE" id="PS51257">
    <property type="entry name" value="PROKAR_LIPOPROTEIN"/>
    <property type="match status" value="1"/>
</dbReference>
<dbReference type="EMBL" id="WNKS01000007">
    <property type="protein sequence ID" value="MTV31384.1"/>
    <property type="molecule type" value="Genomic_DNA"/>
</dbReference>
<proteinExistence type="predicted"/>
<evidence type="ECO:0000313" key="2">
    <source>
        <dbReference type="Proteomes" id="UP000439113"/>
    </source>
</evidence>
<dbReference type="AlphaFoldDB" id="A0A6N8DRD4"/>
<sequence>MSKLPYVDNVAVSIYGASGCEYSLSCEHDGARYHVWLDDKCNPVAAGVEPVPFLYKNPLHAVGREDENWFPTRRLGVHTAFGKSMWEAMFGAACINNLFNKAHEAEIAARERVARAETDLRRLSAKQKAGPALYDALKKLTDWARDFTSPRDPNSPHEILIEATAALEQAKAFLAASH</sequence>
<gene>
    <name evidence="1" type="ORF">GJ654_10300</name>
</gene>
<comment type="caution">
    <text evidence="1">The sequence shown here is derived from an EMBL/GenBank/DDBJ whole genome shotgun (WGS) entry which is preliminary data.</text>
</comment>
<dbReference type="Proteomes" id="UP000439113">
    <property type="component" value="Unassembled WGS sequence"/>
</dbReference>
<protein>
    <submittedName>
        <fullName evidence="1">Uncharacterized protein</fullName>
    </submittedName>
</protein>
<evidence type="ECO:0000313" key="1">
    <source>
        <dbReference type="EMBL" id="MTV31384.1"/>
    </source>
</evidence>
<accession>A0A6N8DRD4</accession>